<dbReference type="Proteomes" id="UP000681722">
    <property type="component" value="Unassembled WGS sequence"/>
</dbReference>
<name>A0A814FWA6_9BILA</name>
<proteinExistence type="inferred from homology"/>
<evidence type="ECO:0000256" key="2">
    <source>
        <dbReference type="ARBA" id="ARBA00009530"/>
    </source>
</evidence>
<dbReference type="OrthoDB" id="2802411at2759"/>
<keyword evidence="3 7" id="KW-0812">Transmembrane</keyword>
<evidence type="ECO:0000256" key="5">
    <source>
        <dbReference type="ARBA" id="ARBA00023136"/>
    </source>
</evidence>
<feature type="non-terminal residue" evidence="8">
    <location>
        <position position="1"/>
    </location>
</feature>
<evidence type="ECO:0000256" key="6">
    <source>
        <dbReference type="SAM" id="MobiDB-lite"/>
    </source>
</evidence>
<evidence type="ECO:0000313" key="8">
    <source>
        <dbReference type="EMBL" id="CAF0987750.1"/>
    </source>
</evidence>
<feature type="transmembrane region" description="Helical" evidence="7">
    <location>
        <begin position="98"/>
        <end position="124"/>
    </location>
</feature>
<evidence type="ECO:0000313" key="10">
    <source>
        <dbReference type="Proteomes" id="UP000663829"/>
    </source>
</evidence>
<evidence type="ECO:0000256" key="4">
    <source>
        <dbReference type="ARBA" id="ARBA00022989"/>
    </source>
</evidence>
<feature type="transmembrane region" description="Helical" evidence="7">
    <location>
        <begin position="73"/>
        <end position="92"/>
    </location>
</feature>
<comment type="subcellular location">
    <subcellularLocation>
        <location evidence="1">Membrane</location>
    </subcellularLocation>
</comment>
<comment type="similarity">
    <text evidence="2">Belongs to the UPF0057 (PMP3) family.</text>
</comment>
<feature type="region of interest" description="Disordered" evidence="6">
    <location>
        <begin position="1"/>
        <end position="38"/>
    </location>
</feature>
<keyword evidence="5 7" id="KW-0472">Membrane</keyword>
<accession>A0A814FWA6</accession>
<evidence type="ECO:0000256" key="7">
    <source>
        <dbReference type="SAM" id="Phobius"/>
    </source>
</evidence>
<dbReference type="Pfam" id="PF01679">
    <property type="entry name" value="Pmp3"/>
    <property type="match status" value="1"/>
</dbReference>
<comment type="caution">
    <text evidence="8">The sequence shown here is derived from an EMBL/GenBank/DDBJ whole genome shotgun (WGS) entry which is preliminary data.</text>
</comment>
<reference evidence="8" key="1">
    <citation type="submission" date="2021-02" db="EMBL/GenBank/DDBJ databases">
        <authorList>
            <person name="Nowell W R."/>
        </authorList>
    </citation>
    <scope>NUCLEOTIDE SEQUENCE</scope>
</reference>
<gene>
    <name evidence="8" type="ORF">GPM918_LOCUS13091</name>
    <name evidence="9" type="ORF">SRO942_LOCUS13091</name>
</gene>
<keyword evidence="10" id="KW-1185">Reference proteome</keyword>
<dbReference type="AlphaFoldDB" id="A0A814FWA6"/>
<dbReference type="InterPro" id="IPR000612">
    <property type="entry name" value="PMP3"/>
</dbReference>
<dbReference type="Proteomes" id="UP000663829">
    <property type="component" value="Unassembled WGS sequence"/>
</dbReference>
<dbReference type="EMBL" id="CAJOBC010002954">
    <property type="protein sequence ID" value="CAF3759932.1"/>
    <property type="molecule type" value="Genomic_DNA"/>
</dbReference>
<dbReference type="PANTHER" id="PTHR21659:SF42">
    <property type="entry name" value="UPF0057 MEMBRANE PROTEIN ZK632.10-RELATED"/>
    <property type="match status" value="1"/>
</dbReference>
<evidence type="ECO:0000313" key="9">
    <source>
        <dbReference type="EMBL" id="CAF3759932.1"/>
    </source>
</evidence>
<evidence type="ECO:0000256" key="3">
    <source>
        <dbReference type="ARBA" id="ARBA00022692"/>
    </source>
</evidence>
<dbReference type="PANTHER" id="PTHR21659">
    <property type="entry name" value="HYDROPHOBIC PROTEIN RCI2 LOW TEMPERATURE AND SALT RESPONSIVE PROTEIN LTI6 -RELATED"/>
    <property type="match status" value="1"/>
</dbReference>
<dbReference type="EMBL" id="CAJNOQ010002954">
    <property type="protein sequence ID" value="CAF0987750.1"/>
    <property type="molecule type" value="Genomic_DNA"/>
</dbReference>
<evidence type="ECO:0000256" key="1">
    <source>
        <dbReference type="ARBA" id="ARBA00004370"/>
    </source>
</evidence>
<organism evidence="8 10">
    <name type="scientific">Didymodactylos carnosus</name>
    <dbReference type="NCBI Taxonomy" id="1234261"/>
    <lineage>
        <taxon>Eukaryota</taxon>
        <taxon>Metazoa</taxon>
        <taxon>Spiralia</taxon>
        <taxon>Gnathifera</taxon>
        <taxon>Rotifera</taxon>
        <taxon>Eurotatoria</taxon>
        <taxon>Bdelloidea</taxon>
        <taxon>Philodinida</taxon>
        <taxon>Philodinidae</taxon>
        <taxon>Didymodactylos</taxon>
    </lineage>
</organism>
<keyword evidence="4 7" id="KW-1133">Transmembrane helix</keyword>
<protein>
    <submittedName>
        <fullName evidence="8">Uncharacterized protein</fullName>
    </submittedName>
</protein>
<dbReference type="GO" id="GO:0016020">
    <property type="term" value="C:membrane"/>
    <property type="evidence" value="ECO:0007669"/>
    <property type="project" value="UniProtKB-SubCell"/>
</dbReference>
<sequence>NMSEQYGTIHTPSSDVESDTGNSLAENDSVPNLPSSITNDIVSDDVDDYQLRRIASVPHIAQLLNEQHAKMRIFWILFGLAIFSPPLCIYYARGNKCSFELIISVLLTILCWFPGVIFALFILVNEEKIDDEKKNKW</sequence>